<dbReference type="InterPro" id="IPR029052">
    <property type="entry name" value="Metallo-depent_PP-like"/>
</dbReference>
<accession>A0A6J4RHU2</accession>
<dbReference type="PROSITE" id="PS51257">
    <property type="entry name" value="PROKAR_LIPOPROTEIN"/>
    <property type="match status" value="1"/>
</dbReference>
<feature type="region of interest" description="Disordered" evidence="1">
    <location>
        <begin position="170"/>
        <end position="197"/>
    </location>
</feature>
<feature type="signal peptide" evidence="2">
    <location>
        <begin position="1"/>
        <end position="22"/>
    </location>
</feature>
<dbReference type="SUPFAM" id="SSF56300">
    <property type="entry name" value="Metallo-dependent phosphatases"/>
    <property type="match status" value="1"/>
</dbReference>
<name>A0A6J4RHU2_9ACTN</name>
<dbReference type="Gene3D" id="3.60.21.10">
    <property type="match status" value="1"/>
</dbReference>
<feature type="chain" id="PRO_5039718730" evidence="2">
    <location>
        <begin position="23"/>
        <end position="364"/>
    </location>
</feature>
<evidence type="ECO:0000256" key="2">
    <source>
        <dbReference type="SAM" id="SignalP"/>
    </source>
</evidence>
<dbReference type="AlphaFoldDB" id="A0A6J4RHU2"/>
<evidence type="ECO:0000256" key="1">
    <source>
        <dbReference type="SAM" id="MobiDB-lite"/>
    </source>
</evidence>
<feature type="compositionally biased region" description="Basic and acidic residues" evidence="1">
    <location>
        <begin position="38"/>
        <end position="62"/>
    </location>
</feature>
<feature type="compositionally biased region" description="Pro residues" evidence="1">
    <location>
        <begin position="63"/>
        <end position="75"/>
    </location>
</feature>
<protein>
    <submittedName>
        <fullName evidence="3">Uncharacterized protein</fullName>
    </submittedName>
</protein>
<feature type="non-terminal residue" evidence="3">
    <location>
        <position position="364"/>
    </location>
</feature>
<proteinExistence type="predicted"/>
<evidence type="ECO:0000313" key="3">
    <source>
        <dbReference type="EMBL" id="CAA9471539.1"/>
    </source>
</evidence>
<gene>
    <name evidence="3" type="ORF">AVDCRST_MAG69-83</name>
</gene>
<organism evidence="3">
    <name type="scientific">uncultured Solirubrobacteraceae bacterium</name>
    <dbReference type="NCBI Taxonomy" id="1162706"/>
    <lineage>
        <taxon>Bacteria</taxon>
        <taxon>Bacillati</taxon>
        <taxon>Actinomycetota</taxon>
        <taxon>Thermoleophilia</taxon>
        <taxon>Solirubrobacterales</taxon>
        <taxon>Solirubrobacteraceae</taxon>
        <taxon>environmental samples</taxon>
    </lineage>
</organism>
<dbReference type="EMBL" id="CADCVP010000013">
    <property type="protein sequence ID" value="CAA9471539.1"/>
    <property type="molecule type" value="Genomic_DNA"/>
</dbReference>
<feature type="region of interest" description="Disordered" evidence="1">
    <location>
        <begin position="20"/>
        <end position="77"/>
    </location>
</feature>
<sequence>MRRALGLLLLTASVGIASGCGAQGRSAEPLGTSTLERTVVDADGDGRLERGPGEPLRVRSRPDGPPSRTGPPPESEAPVTFVQLTDLHIRDEESPARVPFLDRLGEPFGSTFRPHEALSHQVATAAVHSVNRLAPQAVVVTGDFLDSAQANELDGALAIFDGGRVRPDSGATGYDGVQEARNPDPLYYRPDTDAPRRPGLVERAQEPFESPGLQAPWLPVLGNHDVLVQGEVAPTLQLAEAARGRRTIESLAPGTEAPDADADSSEAVRALLDGRVATRDRRVPADRRRRHVSPAELARRLGRPLRDGRLDYAADIGRRVRALVLDTARRDGGSRGVVSPRQVAWLKREVRRSTGRWTVVFSHH</sequence>
<keyword evidence="2" id="KW-0732">Signal</keyword>
<reference evidence="3" key="1">
    <citation type="submission" date="2020-02" db="EMBL/GenBank/DDBJ databases">
        <authorList>
            <person name="Meier V. D."/>
        </authorList>
    </citation>
    <scope>NUCLEOTIDE SEQUENCE</scope>
    <source>
        <strain evidence="3">AVDCRST_MAG69</strain>
    </source>
</reference>